<keyword evidence="1" id="KW-0040">ANK repeat</keyword>
<organism evidence="2 3">
    <name type="scientific">Cymbomonas tetramitiformis</name>
    <dbReference type="NCBI Taxonomy" id="36881"/>
    <lineage>
        <taxon>Eukaryota</taxon>
        <taxon>Viridiplantae</taxon>
        <taxon>Chlorophyta</taxon>
        <taxon>Pyramimonadophyceae</taxon>
        <taxon>Pyramimonadales</taxon>
        <taxon>Pyramimonadaceae</taxon>
        <taxon>Cymbomonas</taxon>
    </lineage>
</organism>
<feature type="repeat" description="ANK" evidence="1">
    <location>
        <begin position="45"/>
        <end position="66"/>
    </location>
</feature>
<evidence type="ECO:0000313" key="3">
    <source>
        <dbReference type="Proteomes" id="UP001190700"/>
    </source>
</evidence>
<dbReference type="SUPFAM" id="SSF48403">
    <property type="entry name" value="Ankyrin repeat"/>
    <property type="match status" value="1"/>
</dbReference>
<dbReference type="Gene3D" id="1.25.40.20">
    <property type="entry name" value="Ankyrin repeat-containing domain"/>
    <property type="match status" value="1"/>
</dbReference>
<dbReference type="AlphaFoldDB" id="A0AAE0FZS6"/>
<dbReference type="PROSITE" id="PS50088">
    <property type="entry name" value="ANK_REPEAT"/>
    <property type="match status" value="1"/>
</dbReference>
<dbReference type="Proteomes" id="UP001190700">
    <property type="component" value="Unassembled WGS sequence"/>
</dbReference>
<comment type="caution">
    <text evidence="2">The sequence shown here is derived from an EMBL/GenBank/DDBJ whole genome shotgun (WGS) entry which is preliminary data.</text>
</comment>
<dbReference type="InterPro" id="IPR036770">
    <property type="entry name" value="Ankyrin_rpt-contain_sf"/>
</dbReference>
<dbReference type="PROSITE" id="PS50297">
    <property type="entry name" value="ANK_REP_REGION"/>
    <property type="match status" value="1"/>
</dbReference>
<gene>
    <name evidence="2" type="ORF">CYMTET_22913</name>
</gene>
<accession>A0AAE0FZS6</accession>
<reference evidence="2 3" key="1">
    <citation type="journal article" date="2015" name="Genome Biol. Evol.">
        <title>Comparative Genomics of a Bacterivorous Green Alga Reveals Evolutionary Causalities and Consequences of Phago-Mixotrophic Mode of Nutrition.</title>
        <authorList>
            <person name="Burns J.A."/>
            <person name="Paasch A."/>
            <person name="Narechania A."/>
            <person name="Kim E."/>
        </authorList>
    </citation>
    <scope>NUCLEOTIDE SEQUENCE [LARGE SCALE GENOMIC DNA]</scope>
    <source>
        <strain evidence="2 3">PLY_AMNH</strain>
    </source>
</reference>
<name>A0AAE0FZS6_9CHLO</name>
<evidence type="ECO:0000313" key="2">
    <source>
        <dbReference type="EMBL" id="KAK3268590.1"/>
    </source>
</evidence>
<keyword evidence="3" id="KW-1185">Reference proteome</keyword>
<protein>
    <submittedName>
        <fullName evidence="2">Uncharacterized protein</fullName>
    </submittedName>
</protein>
<proteinExistence type="predicted"/>
<dbReference type="InterPro" id="IPR002110">
    <property type="entry name" value="Ankyrin_rpt"/>
</dbReference>
<evidence type="ECO:0000256" key="1">
    <source>
        <dbReference type="PROSITE-ProRule" id="PRU00023"/>
    </source>
</evidence>
<sequence>MEGWGTRVGGLNCMHLACEHGRTAVGKFLGDLEGWRKLAQAPAADGRRPLHMATLSGELPLLRYLVGGSWASRRRWMGAGSPG</sequence>
<dbReference type="EMBL" id="LGRX02011731">
    <property type="protein sequence ID" value="KAK3268590.1"/>
    <property type="molecule type" value="Genomic_DNA"/>
</dbReference>